<sequence>MKISAVLLFAILAGCSSKVANTSQYSGFLGNYADLKPARSPGGHETLRWISPDYDSRRYQNVYAAPVVYYPAPSPNARVNAVTLEQVRLYTEQRLKGAIGQRLPLVQQPQKGGLLVKAAITAVSAENKDMQFYEVVPVAAVVASTMAATGHRTQNTVLLLEAEAIDVATNQPVIKVVRKGYGKNVANSTAPISAADVKQAIDEMVADVVNFPQ</sequence>
<dbReference type="KEGG" id="pgz:C2E15_08670"/>
<name>A0A1X1DYS0_9GAMM</name>
<dbReference type="PROSITE" id="PS51257">
    <property type="entry name" value="PROKAR_LIPOPROTEIN"/>
    <property type="match status" value="1"/>
</dbReference>
<evidence type="ECO:0008006" key="4">
    <source>
        <dbReference type="Google" id="ProtNLM"/>
    </source>
</evidence>
<protein>
    <recommendedName>
        <fullName evidence="4">DUF3313 domain-containing protein</fullName>
    </recommendedName>
</protein>
<feature type="signal peptide" evidence="1">
    <location>
        <begin position="1"/>
        <end position="20"/>
    </location>
</feature>
<evidence type="ECO:0000256" key="1">
    <source>
        <dbReference type="SAM" id="SignalP"/>
    </source>
</evidence>
<reference evidence="2 3" key="1">
    <citation type="submission" date="2018-01" db="EMBL/GenBank/DDBJ databases">
        <title>Complete and assembled Genome of Pantoea gaviniae DSM22758T.</title>
        <authorList>
            <person name="Stevens M.J.A."/>
            <person name="Zurfluh K."/>
            <person name="Stephan R."/>
        </authorList>
    </citation>
    <scope>NUCLEOTIDE SEQUENCE [LARGE SCALE GENOMIC DNA]</scope>
    <source>
        <strain evidence="2 3">DSM 22758</strain>
    </source>
</reference>
<dbReference type="OrthoDB" id="6192874at2"/>
<evidence type="ECO:0000313" key="2">
    <source>
        <dbReference type="EMBL" id="AUX95424.1"/>
    </source>
</evidence>
<gene>
    <name evidence="2" type="ORF">C2E15_08670</name>
</gene>
<organism evidence="2 3">
    <name type="scientific">Mixta gaviniae</name>
    <dbReference type="NCBI Taxonomy" id="665914"/>
    <lineage>
        <taxon>Bacteria</taxon>
        <taxon>Pseudomonadati</taxon>
        <taxon>Pseudomonadota</taxon>
        <taxon>Gammaproteobacteria</taxon>
        <taxon>Enterobacterales</taxon>
        <taxon>Erwiniaceae</taxon>
        <taxon>Mixta</taxon>
    </lineage>
</organism>
<feature type="chain" id="PRO_5012439576" description="DUF3313 domain-containing protein" evidence="1">
    <location>
        <begin position="21"/>
        <end position="213"/>
    </location>
</feature>
<keyword evidence="1" id="KW-0732">Signal</keyword>
<dbReference type="EMBL" id="CP026377">
    <property type="protein sequence ID" value="AUX95424.1"/>
    <property type="molecule type" value="Genomic_DNA"/>
</dbReference>
<accession>A0A1X1DYS0</accession>
<keyword evidence="3" id="KW-1185">Reference proteome</keyword>
<evidence type="ECO:0000313" key="3">
    <source>
        <dbReference type="Proteomes" id="UP000238365"/>
    </source>
</evidence>
<dbReference type="AlphaFoldDB" id="A0A1X1DYS0"/>
<dbReference type="InterPro" id="IPR021747">
    <property type="entry name" value="DUF3313"/>
</dbReference>
<proteinExistence type="predicted"/>
<dbReference type="Pfam" id="PF11769">
    <property type="entry name" value="DUF3313"/>
    <property type="match status" value="1"/>
</dbReference>
<dbReference type="Proteomes" id="UP000238365">
    <property type="component" value="Chromosome"/>
</dbReference>